<evidence type="ECO:0000256" key="3">
    <source>
        <dbReference type="SAM" id="SignalP"/>
    </source>
</evidence>
<feature type="compositionally biased region" description="Pro residues" evidence="2">
    <location>
        <begin position="86"/>
        <end position="97"/>
    </location>
</feature>
<name>A0A7G3GD93_9NEIS</name>
<dbReference type="GO" id="GO:0004222">
    <property type="term" value="F:metalloendopeptidase activity"/>
    <property type="evidence" value="ECO:0007669"/>
    <property type="project" value="TreeGrafter"/>
</dbReference>
<gene>
    <name evidence="5" type="ORF">C1H71_18270</name>
</gene>
<dbReference type="PANTHER" id="PTHR21666:SF263">
    <property type="entry name" value="MUREIN HYDROLASE ACTIVATOR NLPD"/>
    <property type="match status" value="1"/>
</dbReference>
<comment type="similarity">
    <text evidence="1">Belongs to the E.coli NlpD/Haemophilus LppB family.</text>
</comment>
<dbReference type="GO" id="GO:0032153">
    <property type="term" value="C:cell division site"/>
    <property type="evidence" value="ECO:0007669"/>
    <property type="project" value="TreeGrafter"/>
</dbReference>
<protein>
    <submittedName>
        <fullName evidence="5">Peptidase</fullName>
    </submittedName>
</protein>
<dbReference type="RefSeq" id="WP_130107790.1">
    <property type="nucleotide sequence ID" value="NZ_CP025781.1"/>
</dbReference>
<dbReference type="InterPro" id="IPR016047">
    <property type="entry name" value="M23ase_b-sheet_dom"/>
</dbReference>
<feature type="region of interest" description="Disordered" evidence="2">
    <location>
        <begin position="68"/>
        <end position="105"/>
    </location>
</feature>
<evidence type="ECO:0000256" key="2">
    <source>
        <dbReference type="SAM" id="MobiDB-lite"/>
    </source>
</evidence>
<dbReference type="SMART" id="SM00257">
    <property type="entry name" value="LysM"/>
    <property type="match status" value="1"/>
</dbReference>
<keyword evidence="6" id="KW-1185">Reference proteome</keyword>
<evidence type="ECO:0000313" key="5">
    <source>
        <dbReference type="EMBL" id="QBC45286.1"/>
    </source>
</evidence>
<feature type="compositionally biased region" description="Low complexity" evidence="2">
    <location>
        <begin position="74"/>
        <end position="85"/>
    </location>
</feature>
<organism evidence="5 6">
    <name type="scientific">Iodobacter fluviatilis</name>
    <dbReference type="NCBI Taxonomy" id="537"/>
    <lineage>
        <taxon>Bacteria</taxon>
        <taxon>Pseudomonadati</taxon>
        <taxon>Pseudomonadota</taxon>
        <taxon>Betaproteobacteria</taxon>
        <taxon>Neisseriales</taxon>
        <taxon>Chitinibacteraceae</taxon>
        <taxon>Iodobacter</taxon>
    </lineage>
</organism>
<dbReference type="CDD" id="cd12797">
    <property type="entry name" value="M23_peptidase"/>
    <property type="match status" value="1"/>
</dbReference>
<dbReference type="InterPro" id="IPR011055">
    <property type="entry name" value="Dup_hybrid_motif"/>
</dbReference>
<dbReference type="GO" id="GO:0009279">
    <property type="term" value="C:cell outer membrane"/>
    <property type="evidence" value="ECO:0007669"/>
    <property type="project" value="TreeGrafter"/>
</dbReference>
<feature type="signal peptide" evidence="3">
    <location>
        <begin position="1"/>
        <end position="20"/>
    </location>
</feature>
<sequence>MPIFPLLRHYALFSTLLISACGTAPINNSSKYQVKAGDTLYSIARNHNLSVSELQRLNQLRDTGIQIGQTLAVKPSPKTTSTPSPSNKPTPSKPSPAPAASKPTPAISLIWPSKGPILQNYNGGSNKGIDIGGEAGSPIYAAASGKVSYAGNGIPSYGNLLIIKHNQDYLSVYAHNQRILVKEGDIIKQGQQVAEMGSSGSNKVKLHFELRFKSKAINPKPFLAQ</sequence>
<dbReference type="SUPFAM" id="SSF51261">
    <property type="entry name" value="Duplicated hybrid motif"/>
    <property type="match status" value="1"/>
</dbReference>
<dbReference type="PROSITE" id="PS51782">
    <property type="entry name" value="LYSM"/>
    <property type="match status" value="1"/>
</dbReference>
<evidence type="ECO:0000256" key="1">
    <source>
        <dbReference type="ARBA" id="ARBA00038420"/>
    </source>
</evidence>
<proteinExistence type="inferred from homology"/>
<dbReference type="EMBL" id="CP025781">
    <property type="protein sequence ID" value="QBC45286.1"/>
    <property type="molecule type" value="Genomic_DNA"/>
</dbReference>
<feature type="domain" description="LysM" evidence="4">
    <location>
        <begin position="30"/>
        <end position="73"/>
    </location>
</feature>
<dbReference type="Gene3D" id="2.70.70.10">
    <property type="entry name" value="Glucose Permease (Domain IIA)"/>
    <property type="match status" value="1"/>
</dbReference>
<evidence type="ECO:0000313" key="6">
    <source>
        <dbReference type="Proteomes" id="UP000515917"/>
    </source>
</evidence>
<evidence type="ECO:0000259" key="4">
    <source>
        <dbReference type="PROSITE" id="PS51782"/>
    </source>
</evidence>
<feature type="chain" id="PRO_5028971955" evidence="3">
    <location>
        <begin position="21"/>
        <end position="225"/>
    </location>
</feature>
<dbReference type="PANTHER" id="PTHR21666">
    <property type="entry name" value="PEPTIDASE-RELATED"/>
    <property type="match status" value="1"/>
</dbReference>
<dbReference type="InterPro" id="IPR050570">
    <property type="entry name" value="Cell_wall_metabolism_enzyme"/>
</dbReference>
<dbReference type="Gene3D" id="3.10.350.10">
    <property type="entry name" value="LysM domain"/>
    <property type="match status" value="1"/>
</dbReference>
<dbReference type="Pfam" id="PF01476">
    <property type="entry name" value="LysM"/>
    <property type="match status" value="1"/>
</dbReference>
<dbReference type="Proteomes" id="UP000515917">
    <property type="component" value="Chromosome"/>
</dbReference>
<dbReference type="SUPFAM" id="SSF54106">
    <property type="entry name" value="LysM domain"/>
    <property type="match status" value="1"/>
</dbReference>
<dbReference type="InterPro" id="IPR036779">
    <property type="entry name" value="LysM_dom_sf"/>
</dbReference>
<dbReference type="AlphaFoldDB" id="A0A7G3GD93"/>
<dbReference type="KEGG" id="ifl:C1H71_18270"/>
<dbReference type="CDD" id="cd00118">
    <property type="entry name" value="LysM"/>
    <property type="match status" value="1"/>
</dbReference>
<keyword evidence="3" id="KW-0732">Signal</keyword>
<dbReference type="Pfam" id="PF01551">
    <property type="entry name" value="Peptidase_M23"/>
    <property type="match status" value="1"/>
</dbReference>
<dbReference type="InterPro" id="IPR018392">
    <property type="entry name" value="LysM"/>
</dbReference>
<reference evidence="5 6" key="1">
    <citation type="submission" date="2018-01" db="EMBL/GenBank/DDBJ databases">
        <title>Genome sequence of Iodobacter sp. strain PCH194 isolated from Indian Trans-Himalaya.</title>
        <authorList>
            <person name="Kumar V."/>
            <person name="Thakur V."/>
            <person name="Kumar S."/>
            <person name="Singh D."/>
        </authorList>
    </citation>
    <scope>NUCLEOTIDE SEQUENCE [LARGE SCALE GENOMIC DNA]</scope>
    <source>
        <strain evidence="5 6">PCH194</strain>
    </source>
</reference>
<accession>A0A7G3GD93</accession>